<proteinExistence type="predicted"/>
<dbReference type="AlphaFoldDB" id="A0A8X6PNB1"/>
<dbReference type="Proteomes" id="UP000887013">
    <property type="component" value="Unassembled WGS sequence"/>
</dbReference>
<gene>
    <name evidence="1" type="ORF">NPIL_446641</name>
</gene>
<protein>
    <submittedName>
        <fullName evidence="1">Uncharacterized protein</fullName>
    </submittedName>
</protein>
<keyword evidence="2" id="KW-1185">Reference proteome</keyword>
<reference evidence="1" key="1">
    <citation type="submission" date="2020-08" db="EMBL/GenBank/DDBJ databases">
        <title>Multicomponent nature underlies the extraordinary mechanical properties of spider dragline silk.</title>
        <authorList>
            <person name="Kono N."/>
            <person name="Nakamura H."/>
            <person name="Mori M."/>
            <person name="Yoshida Y."/>
            <person name="Ohtoshi R."/>
            <person name="Malay A.D."/>
            <person name="Moran D.A.P."/>
            <person name="Tomita M."/>
            <person name="Numata K."/>
            <person name="Arakawa K."/>
        </authorList>
    </citation>
    <scope>NUCLEOTIDE SEQUENCE</scope>
</reference>
<dbReference type="EMBL" id="BMAW01070518">
    <property type="protein sequence ID" value="GFT73665.1"/>
    <property type="molecule type" value="Genomic_DNA"/>
</dbReference>
<evidence type="ECO:0000313" key="2">
    <source>
        <dbReference type="Proteomes" id="UP000887013"/>
    </source>
</evidence>
<sequence>MCVSSQIFGRKRTKRETFLVLLSILMKIEFWDPLFLKSTYELHESHSAQHLADHLTKTCLDWGLTAEKITAVGTDGGNNIVYLFFLEEYDFSEYHHKIIQGNWRIRNRQKLLEEFGTGSQALQSVLSVYYKSLALKLKDDTLKFYHDNYHHKNSYITKVTTKYLSVTGISPTRKSFLPNWG</sequence>
<comment type="caution">
    <text evidence="1">The sequence shown here is derived from an EMBL/GenBank/DDBJ whole genome shotgun (WGS) entry which is preliminary data.</text>
</comment>
<accession>A0A8X6PNB1</accession>
<evidence type="ECO:0000313" key="1">
    <source>
        <dbReference type="EMBL" id="GFT73665.1"/>
    </source>
</evidence>
<organism evidence="1 2">
    <name type="scientific">Nephila pilipes</name>
    <name type="common">Giant wood spider</name>
    <name type="synonym">Nephila maculata</name>
    <dbReference type="NCBI Taxonomy" id="299642"/>
    <lineage>
        <taxon>Eukaryota</taxon>
        <taxon>Metazoa</taxon>
        <taxon>Ecdysozoa</taxon>
        <taxon>Arthropoda</taxon>
        <taxon>Chelicerata</taxon>
        <taxon>Arachnida</taxon>
        <taxon>Araneae</taxon>
        <taxon>Araneomorphae</taxon>
        <taxon>Entelegynae</taxon>
        <taxon>Araneoidea</taxon>
        <taxon>Nephilidae</taxon>
        <taxon>Nephila</taxon>
    </lineage>
</organism>
<name>A0A8X6PNB1_NEPPI</name>